<organism evidence="3 4">
    <name type="scientific">Parahalioglobus pacificus</name>
    <dbReference type="NCBI Taxonomy" id="930806"/>
    <lineage>
        <taxon>Bacteria</taxon>
        <taxon>Pseudomonadati</taxon>
        <taxon>Pseudomonadota</taxon>
        <taxon>Gammaproteobacteria</taxon>
        <taxon>Cellvibrionales</taxon>
        <taxon>Halieaceae</taxon>
        <taxon>Parahalioglobus</taxon>
    </lineage>
</organism>
<gene>
    <name evidence="3" type="ORF">GCM10007053_04810</name>
</gene>
<evidence type="ECO:0000256" key="1">
    <source>
        <dbReference type="SAM" id="SignalP"/>
    </source>
</evidence>
<feature type="chain" id="PRO_5037622297" evidence="1">
    <location>
        <begin position="29"/>
        <end position="278"/>
    </location>
</feature>
<dbReference type="InterPro" id="IPR021255">
    <property type="entry name" value="DUF2807"/>
</dbReference>
<dbReference type="AlphaFoldDB" id="A0A918XE48"/>
<keyword evidence="1" id="KW-0732">Signal</keyword>
<sequence length="278" mass="29508">MKAITQRSLAAGIISTLLAVTLSLPAGAETLKVEGLEFDRILVKGSVQVQIMQGDDNLLMVKGQEGKLEKRPFYVSDGTLVLGQSREKHRENFSRVKYKLSTPNIEHVELNGSGDVYVRPFKTKSFYGAVEGSGDIKLFSIDASDDVTLQLSGSGDIKVAELNATGVALVLSGSGDLHLQEMEAKDTDASLNGSGDMSVQGKGYTERLQINIVGSGDIDFRAMDAEKVEVNIVGSGVARVGESEILDVSIMGSGDVRYSGRPSVDQSVMGSGSVESAD</sequence>
<name>A0A918XE48_9GAMM</name>
<dbReference type="PANTHER" id="PTHR39200">
    <property type="entry name" value="HYPOTHETICAL EXPORTED PROTEIN"/>
    <property type="match status" value="1"/>
</dbReference>
<keyword evidence="4" id="KW-1185">Reference proteome</keyword>
<feature type="signal peptide" evidence="1">
    <location>
        <begin position="1"/>
        <end position="28"/>
    </location>
</feature>
<accession>A0A918XE48</accession>
<comment type="caution">
    <text evidence="3">The sequence shown here is derived from an EMBL/GenBank/DDBJ whole genome shotgun (WGS) entry which is preliminary data.</text>
</comment>
<protein>
    <submittedName>
        <fullName evidence="3">DUF2807 domain-containing protein</fullName>
    </submittedName>
</protein>
<dbReference type="PANTHER" id="PTHR39200:SF1">
    <property type="entry name" value="AUTO-TRANSPORTER ADHESIN HEAD GIN DOMAIN-CONTAINING PROTEIN-RELATED"/>
    <property type="match status" value="1"/>
</dbReference>
<reference evidence="3" key="2">
    <citation type="submission" date="2020-09" db="EMBL/GenBank/DDBJ databases">
        <authorList>
            <person name="Sun Q."/>
            <person name="Kim S."/>
        </authorList>
    </citation>
    <scope>NUCLEOTIDE SEQUENCE</scope>
    <source>
        <strain evidence="3">KCTC 23430</strain>
    </source>
</reference>
<dbReference type="Pfam" id="PF10988">
    <property type="entry name" value="DUF2807"/>
    <property type="match status" value="1"/>
</dbReference>
<dbReference type="Proteomes" id="UP000644693">
    <property type="component" value="Unassembled WGS sequence"/>
</dbReference>
<proteinExistence type="predicted"/>
<evidence type="ECO:0000313" key="3">
    <source>
        <dbReference type="EMBL" id="GHD27030.1"/>
    </source>
</evidence>
<feature type="domain" description="Putative auto-transporter adhesin head GIN" evidence="2">
    <location>
        <begin position="37"/>
        <end position="199"/>
    </location>
</feature>
<reference evidence="3" key="1">
    <citation type="journal article" date="2014" name="Int. J. Syst. Evol. Microbiol.">
        <title>Complete genome sequence of Corynebacterium casei LMG S-19264T (=DSM 44701T), isolated from a smear-ripened cheese.</title>
        <authorList>
            <consortium name="US DOE Joint Genome Institute (JGI-PGF)"/>
            <person name="Walter F."/>
            <person name="Albersmeier A."/>
            <person name="Kalinowski J."/>
            <person name="Ruckert C."/>
        </authorList>
    </citation>
    <scope>NUCLEOTIDE SEQUENCE</scope>
    <source>
        <strain evidence="3">KCTC 23430</strain>
    </source>
</reference>
<dbReference type="RefSeq" id="WP_189474818.1">
    <property type="nucleotide sequence ID" value="NZ_BMYM01000001.1"/>
</dbReference>
<dbReference type="Gene3D" id="2.160.20.120">
    <property type="match status" value="1"/>
</dbReference>
<evidence type="ECO:0000313" key="4">
    <source>
        <dbReference type="Proteomes" id="UP000644693"/>
    </source>
</evidence>
<evidence type="ECO:0000259" key="2">
    <source>
        <dbReference type="Pfam" id="PF10988"/>
    </source>
</evidence>
<dbReference type="EMBL" id="BMYM01000001">
    <property type="protein sequence ID" value="GHD27030.1"/>
    <property type="molecule type" value="Genomic_DNA"/>
</dbReference>